<dbReference type="RefSeq" id="WP_034630689.1">
    <property type="nucleotide sequence ID" value="NZ_JRJU01000020.1"/>
</dbReference>
<protein>
    <recommendedName>
        <fullName evidence="8">Solute-binding protein family 5 domain-containing protein</fullName>
    </recommendedName>
</protein>
<gene>
    <name evidence="9" type="ORF">LQ50_15720</name>
</gene>
<evidence type="ECO:0000256" key="2">
    <source>
        <dbReference type="ARBA" id="ARBA00005695"/>
    </source>
</evidence>
<evidence type="ECO:0000259" key="8">
    <source>
        <dbReference type="Pfam" id="PF00496"/>
    </source>
</evidence>
<feature type="chain" id="PRO_5039210037" description="Solute-binding protein family 5 domain-containing protein" evidence="7">
    <location>
        <begin position="22"/>
        <end position="555"/>
    </location>
</feature>
<evidence type="ECO:0000256" key="6">
    <source>
        <dbReference type="SAM" id="MobiDB-lite"/>
    </source>
</evidence>
<evidence type="ECO:0000313" key="9">
    <source>
        <dbReference type="EMBL" id="KHF39339.1"/>
    </source>
</evidence>
<feature type="region of interest" description="Disordered" evidence="6">
    <location>
        <begin position="27"/>
        <end position="69"/>
    </location>
</feature>
<dbReference type="InterPro" id="IPR039424">
    <property type="entry name" value="SBP_5"/>
</dbReference>
<feature type="signal peptide" evidence="7">
    <location>
        <begin position="1"/>
        <end position="21"/>
    </location>
</feature>
<dbReference type="Gene3D" id="3.10.105.10">
    <property type="entry name" value="Dipeptide-binding Protein, Domain 3"/>
    <property type="match status" value="1"/>
</dbReference>
<evidence type="ECO:0000256" key="3">
    <source>
        <dbReference type="ARBA" id="ARBA00022448"/>
    </source>
</evidence>
<feature type="domain" description="Solute-binding protein family 5" evidence="8">
    <location>
        <begin position="95"/>
        <end position="473"/>
    </location>
</feature>
<evidence type="ECO:0000313" key="10">
    <source>
        <dbReference type="Proteomes" id="UP000030832"/>
    </source>
</evidence>
<evidence type="ECO:0000256" key="5">
    <source>
        <dbReference type="ARBA" id="ARBA00022856"/>
    </source>
</evidence>
<comment type="subcellular location">
    <subcellularLocation>
        <location evidence="1">Cell envelope</location>
    </subcellularLocation>
</comment>
<dbReference type="GO" id="GO:0030313">
    <property type="term" value="C:cell envelope"/>
    <property type="evidence" value="ECO:0007669"/>
    <property type="project" value="UniProtKB-SubCell"/>
</dbReference>
<dbReference type="SUPFAM" id="SSF53850">
    <property type="entry name" value="Periplasmic binding protein-like II"/>
    <property type="match status" value="1"/>
</dbReference>
<dbReference type="PIRSF" id="PIRSF002741">
    <property type="entry name" value="MppA"/>
    <property type="match status" value="1"/>
</dbReference>
<keyword evidence="5" id="KW-0571">Peptide transport</keyword>
<dbReference type="STRING" id="333138.LQ50_15720"/>
<dbReference type="Proteomes" id="UP000030832">
    <property type="component" value="Unassembled WGS sequence"/>
</dbReference>
<keyword evidence="5" id="KW-0653">Protein transport</keyword>
<sequence length="555" mass="63017">MSKKLLMLLFVGLLSSVLLLAACSSDETAQESSDGTDEETESPEAPAGDGRTLHLNNGQEPTSLDPPIGNDEYSYNILNNVMEGLTRLAKDAPVPEPAMAESWDVSDDGLVYTFHIREDAEWTNGEPVTAYDFEYSFKRLADPETASPAASHSYWIAGAEAYNSGEGSEEDMLVEALDEGTLEVTLTYPIDFFLSIVAMPQMFPVHQETVEADANWAGSVDTLVTNGPFTITEWAHDDYLVVEKNETYWDANTVEVERIEYVMVDDENTAFSLYQAGDLHVSSVPADLGEEYLDHPEMYMAPRSGIEYQFFHTQTEPFQNKNIRKAFMYAINREDIVEFVNKSGEPAAYGWVHPDFEHPAGGTWGDNVGHYFEYDPEKARELLALGMEEEGYDELPTVTLSYNTSDLHSTRSQALQEMIRESLDIEVELFNQEWEVFRDRSNEGEFHYFRGSYLGGYNDPINYLDNFLPGSGFNRGDWEGEVHQQYVDIVNASYEEADPEKRFELLMEAEELLMEEAIVNPIYFYNRSYLVNPEVENVITHFVGFTELKWARFVD</sequence>
<accession>A0A0B0IH14</accession>
<dbReference type="InterPro" id="IPR030678">
    <property type="entry name" value="Peptide/Ni-bd"/>
</dbReference>
<dbReference type="PANTHER" id="PTHR30290">
    <property type="entry name" value="PERIPLASMIC BINDING COMPONENT OF ABC TRANSPORTER"/>
    <property type="match status" value="1"/>
</dbReference>
<proteinExistence type="inferred from homology"/>
<keyword evidence="10" id="KW-1185">Reference proteome</keyword>
<dbReference type="GO" id="GO:0043190">
    <property type="term" value="C:ATP-binding cassette (ABC) transporter complex"/>
    <property type="evidence" value="ECO:0007669"/>
    <property type="project" value="InterPro"/>
</dbReference>
<dbReference type="PANTHER" id="PTHR30290:SF79">
    <property type="entry name" value="DIPEPTIDE-BINDING PROTEIN DPPE"/>
    <property type="match status" value="1"/>
</dbReference>
<dbReference type="CDD" id="cd08504">
    <property type="entry name" value="PBP2_OppA"/>
    <property type="match status" value="1"/>
</dbReference>
<reference evidence="9 10" key="1">
    <citation type="submission" date="2014-09" db="EMBL/GenBank/DDBJ databases">
        <title>Genome sequencing and annotation of Bacillus Okhensis strain Kh10-101T.</title>
        <authorList>
            <person name="Prakash J.S."/>
        </authorList>
    </citation>
    <scope>NUCLEOTIDE SEQUENCE [LARGE SCALE GENOMIC DNA]</scope>
    <source>
        <strain evidence="10">Kh10-101T</strain>
    </source>
</reference>
<comment type="caution">
    <text evidence="9">The sequence shown here is derived from an EMBL/GenBank/DDBJ whole genome shotgun (WGS) entry which is preliminary data.</text>
</comment>
<keyword evidence="4 7" id="KW-0732">Signal</keyword>
<organism evidence="9 10">
    <name type="scientific">Halalkalibacter okhensis</name>
    <dbReference type="NCBI Taxonomy" id="333138"/>
    <lineage>
        <taxon>Bacteria</taxon>
        <taxon>Bacillati</taxon>
        <taxon>Bacillota</taxon>
        <taxon>Bacilli</taxon>
        <taxon>Bacillales</taxon>
        <taxon>Bacillaceae</taxon>
        <taxon>Halalkalibacter</taxon>
    </lineage>
</organism>
<dbReference type="GO" id="GO:0042597">
    <property type="term" value="C:periplasmic space"/>
    <property type="evidence" value="ECO:0007669"/>
    <property type="project" value="UniProtKB-ARBA"/>
</dbReference>
<evidence type="ECO:0000256" key="7">
    <source>
        <dbReference type="SAM" id="SignalP"/>
    </source>
</evidence>
<evidence type="ECO:0000256" key="4">
    <source>
        <dbReference type="ARBA" id="ARBA00022729"/>
    </source>
</evidence>
<dbReference type="FunFam" id="3.90.76.10:FF:000001">
    <property type="entry name" value="Oligopeptide ABC transporter substrate-binding protein"/>
    <property type="match status" value="1"/>
</dbReference>
<dbReference type="InterPro" id="IPR000914">
    <property type="entry name" value="SBP_5_dom"/>
</dbReference>
<evidence type="ECO:0000256" key="1">
    <source>
        <dbReference type="ARBA" id="ARBA00004196"/>
    </source>
</evidence>
<dbReference type="GO" id="GO:1904680">
    <property type="term" value="F:peptide transmembrane transporter activity"/>
    <property type="evidence" value="ECO:0007669"/>
    <property type="project" value="TreeGrafter"/>
</dbReference>
<comment type="similarity">
    <text evidence="2">Belongs to the bacterial solute-binding protein 5 family.</text>
</comment>
<dbReference type="AlphaFoldDB" id="A0A0B0IH14"/>
<dbReference type="Gene3D" id="3.90.76.10">
    <property type="entry name" value="Dipeptide-binding Protein, Domain 1"/>
    <property type="match status" value="1"/>
</dbReference>
<dbReference type="Pfam" id="PF00496">
    <property type="entry name" value="SBP_bac_5"/>
    <property type="match status" value="1"/>
</dbReference>
<dbReference type="Gene3D" id="3.40.190.10">
    <property type="entry name" value="Periplasmic binding protein-like II"/>
    <property type="match status" value="1"/>
</dbReference>
<dbReference type="GO" id="GO:0015833">
    <property type="term" value="P:peptide transport"/>
    <property type="evidence" value="ECO:0007669"/>
    <property type="project" value="UniProtKB-KW"/>
</dbReference>
<keyword evidence="3" id="KW-0813">Transport</keyword>
<dbReference type="PROSITE" id="PS51257">
    <property type="entry name" value="PROKAR_LIPOPROTEIN"/>
    <property type="match status" value="1"/>
</dbReference>
<dbReference type="OrthoDB" id="9801912at2"/>
<name>A0A0B0IH14_9BACI</name>
<dbReference type="EMBL" id="JRJU01000020">
    <property type="protein sequence ID" value="KHF39339.1"/>
    <property type="molecule type" value="Genomic_DNA"/>
</dbReference>
<dbReference type="eggNOG" id="COG4166">
    <property type="taxonomic scope" value="Bacteria"/>
</dbReference>